<feature type="chain" id="PRO_5020959206" evidence="2">
    <location>
        <begin position="20"/>
        <end position="573"/>
    </location>
</feature>
<dbReference type="Proteomes" id="UP000310066">
    <property type="component" value="Unassembled WGS sequence"/>
</dbReference>
<evidence type="ECO:0000313" key="6">
    <source>
        <dbReference type="Proteomes" id="UP000310066"/>
    </source>
</evidence>
<dbReference type="Pfam" id="PF26335">
    <property type="entry name" value="ARB_00930_C"/>
    <property type="match status" value="1"/>
</dbReference>
<dbReference type="OrthoDB" id="5946976at2759"/>
<feature type="domain" description="Beta-lactamase-like ARB-00930-like C-terminal" evidence="4">
    <location>
        <begin position="419"/>
        <end position="559"/>
    </location>
</feature>
<feature type="domain" description="Beta-lactamase-related" evidence="3">
    <location>
        <begin position="88"/>
        <end position="390"/>
    </location>
</feature>
<feature type="signal peptide" evidence="2">
    <location>
        <begin position="1"/>
        <end position="19"/>
    </location>
</feature>
<dbReference type="PANTHER" id="PTHR22935:SF95">
    <property type="entry name" value="BETA-LACTAMASE-LIKE 1-RELATED"/>
    <property type="match status" value="1"/>
</dbReference>
<keyword evidence="2" id="KW-0732">Signal</keyword>
<reference evidence="5 6" key="1">
    <citation type="submission" date="2017-03" db="EMBL/GenBank/DDBJ databases">
        <title>Genomes of endolithic fungi from Antarctica.</title>
        <authorList>
            <person name="Coleine C."/>
            <person name="Masonjones S."/>
            <person name="Stajich J.E."/>
        </authorList>
    </citation>
    <scope>NUCLEOTIDE SEQUENCE [LARGE SCALE GENOMIC DNA]</scope>
    <source>
        <strain evidence="5 6">CCFEE 5311</strain>
    </source>
</reference>
<comment type="similarity">
    <text evidence="1">Belongs to the beta-lactamase family.</text>
</comment>
<evidence type="ECO:0000259" key="3">
    <source>
        <dbReference type="Pfam" id="PF00144"/>
    </source>
</evidence>
<protein>
    <submittedName>
        <fullName evidence="5">Uncharacterized protein</fullName>
    </submittedName>
</protein>
<name>A0A4U0V3Q8_9PEZI</name>
<dbReference type="InterPro" id="IPR051478">
    <property type="entry name" value="Beta-lactamase-like_AB/R"/>
</dbReference>
<dbReference type="InterPro" id="IPR012338">
    <property type="entry name" value="Beta-lactam/transpept-like"/>
</dbReference>
<evidence type="ECO:0000313" key="5">
    <source>
        <dbReference type="EMBL" id="TKA42902.1"/>
    </source>
</evidence>
<dbReference type="AlphaFoldDB" id="A0A4U0V3Q8"/>
<evidence type="ECO:0000256" key="1">
    <source>
        <dbReference type="ARBA" id="ARBA00038473"/>
    </source>
</evidence>
<gene>
    <name evidence="5" type="ORF">B0A54_07118</name>
</gene>
<comment type="caution">
    <text evidence="5">The sequence shown here is derived from an EMBL/GenBank/DDBJ whole genome shotgun (WGS) entry which is preliminary data.</text>
</comment>
<organism evidence="5 6">
    <name type="scientific">Friedmanniomyces endolithicus</name>
    <dbReference type="NCBI Taxonomy" id="329885"/>
    <lineage>
        <taxon>Eukaryota</taxon>
        <taxon>Fungi</taxon>
        <taxon>Dikarya</taxon>
        <taxon>Ascomycota</taxon>
        <taxon>Pezizomycotina</taxon>
        <taxon>Dothideomycetes</taxon>
        <taxon>Dothideomycetidae</taxon>
        <taxon>Mycosphaerellales</taxon>
        <taxon>Teratosphaeriaceae</taxon>
        <taxon>Friedmanniomyces</taxon>
    </lineage>
</organism>
<dbReference type="PANTHER" id="PTHR22935">
    <property type="entry name" value="PENICILLIN-BINDING PROTEIN"/>
    <property type="match status" value="1"/>
</dbReference>
<sequence length="573" mass="63512">MNSLALILLVFLPAISTKCFEPSPAFPLPLWNKQKHGHHLAPTLQNIARMLDELASDEDYDTTSFSVGLTSQTGTLWSHHHTARKHNATRPGTTHVDGRSQYRIASITKTFTTLGILHQHAAGNLSLDDPVSKYLPELIEGEPKSSLPWKDITLRLLASQLSGMPRESMQSDVINELPDPTVVGLPPASPKGLPECYEYNAFQPCNWTQLLPHLKSQQPIFAPGQQSTYGNTNFELLGLVLERVTGLSYKQYMAEAIFDPIGMHSTTLHKPNSEEHAVLPVGQYFWDVVEGVHAPTGGIYSSSADMSKYVRYVLTHFNALATGVNWFMPASWSFGINSFYGMPWETFRTDKILEHTKRPVTFVTKSGGVPAYYSKITMMPEYGLGLTVLLGGNLGLLGEIQEAVTVPLIRAAEALIWQDVDAAYSGTYSTPDSHVLNSTLTLAASPTAGLQLVGFISNGTDVFKTLLAQWAGLIDSDSGQWRVQLMPTLLYKNETAQEGEIWRLLVVEVRTGKEKIWDDFCSADVDPASYAGLPINEVVFWHGEGVVELPAWKVKMKREEAGETRERLLWQQP</sequence>
<proteinExistence type="inferred from homology"/>
<dbReference type="STRING" id="329885.A0A4U0V3Q8"/>
<dbReference type="EMBL" id="NAJP01000021">
    <property type="protein sequence ID" value="TKA42902.1"/>
    <property type="molecule type" value="Genomic_DNA"/>
</dbReference>
<dbReference type="InterPro" id="IPR001466">
    <property type="entry name" value="Beta-lactam-related"/>
</dbReference>
<evidence type="ECO:0000259" key="4">
    <source>
        <dbReference type="Pfam" id="PF26335"/>
    </source>
</evidence>
<dbReference type="Gene3D" id="3.40.710.10">
    <property type="entry name" value="DD-peptidase/beta-lactamase superfamily"/>
    <property type="match status" value="1"/>
</dbReference>
<dbReference type="Pfam" id="PF00144">
    <property type="entry name" value="Beta-lactamase"/>
    <property type="match status" value="1"/>
</dbReference>
<accession>A0A4U0V3Q8</accession>
<dbReference type="InterPro" id="IPR058664">
    <property type="entry name" value="ARB_00930-like_C"/>
</dbReference>
<evidence type="ECO:0000256" key="2">
    <source>
        <dbReference type="SAM" id="SignalP"/>
    </source>
</evidence>
<dbReference type="SUPFAM" id="SSF56601">
    <property type="entry name" value="beta-lactamase/transpeptidase-like"/>
    <property type="match status" value="1"/>
</dbReference>